<evidence type="ECO:0000256" key="2">
    <source>
        <dbReference type="SAM" id="SignalP"/>
    </source>
</evidence>
<dbReference type="InterPro" id="IPR036249">
    <property type="entry name" value="Thioredoxin-like_sf"/>
</dbReference>
<dbReference type="PROSITE" id="PS51352">
    <property type="entry name" value="THIOREDOXIN_2"/>
    <property type="match status" value="1"/>
</dbReference>
<feature type="chain" id="PRO_5042842132" evidence="2">
    <location>
        <begin position="32"/>
        <end position="437"/>
    </location>
</feature>
<dbReference type="InterPro" id="IPR013766">
    <property type="entry name" value="Thioredoxin_domain"/>
</dbReference>
<evidence type="ECO:0000256" key="1">
    <source>
        <dbReference type="ARBA" id="ARBA00023284"/>
    </source>
</evidence>
<evidence type="ECO:0000313" key="5">
    <source>
        <dbReference type="Proteomes" id="UP000005475"/>
    </source>
</evidence>
<feature type="signal peptide" evidence="2">
    <location>
        <begin position="1"/>
        <end position="31"/>
    </location>
</feature>
<name>A0AAN3A3H9_BACO1</name>
<protein>
    <submittedName>
        <fullName evidence="4">Thioredoxin</fullName>
    </submittedName>
</protein>
<organism evidence="4 5">
    <name type="scientific">Bacteroides ovatus (strain ATCC 8483 / DSM 1896 / JCM 5824 / BCRC 10623 / CCUG 4943 / NCTC 11153)</name>
    <dbReference type="NCBI Taxonomy" id="411476"/>
    <lineage>
        <taxon>Bacteria</taxon>
        <taxon>Pseudomonadati</taxon>
        <taxon>Bacteroidota</taxon>
        <taxon>Bacteroidia</taxon>
        <taxon>Bacteroidales</taxon>
        <taxon>Bacteroidaceae</taxon>
        <taxon>Bacteroides</taxon>
    </lineage>
</organism>
<reference evidence="5" key="2">
    <citation type="submission" date="2007-04" db="EMBL/GenBank/DDBJ databases">
        <title>Draft genome sequence of Bacteroides ovatus (ATCC 8483).</title>
        <authorList>
            <person name="Sudarsanam P."/>
            <person name="Ley R."/>
            <person name="Guruge J."/>
            <person name="Turnbaugh P.J."/>
            <person name="Mahowald M."/>
            <person name="Liep D."/>
            <person name="Gordon J."/>
        </authorList>
    </citation>
    <scope>NUCLEOTIDE SEQUENCE [LARGE SCALE GENOMIC DNA]</scope>
    <source>
        <strain evidence="5">ATCC 8483 / DSM 1896 / JCM 5824 / BCRC 10623 / CCUG 4943 / NCTC 11153</strain>
    </source>
</reference>
<evidence type="ECO:0000259" key="3">
    <source>
        <dbReference type="PROSITE" id="PS51352"/>
    </source>
</evidence>
<keyword evidence="1" id="KW-0676">Redox-active center</keyword>
<dbReference type="InterPro" id="IPR021109">
    <property type="entry name" value="Peptidase_aspartic_dom_sf"/>
</dbReference>
<feature type="domain" description="Thioredoxin" evidence="3">
    <location>
        <begin position="304"/>
        <end position="436"/>
    </location>
</feature>
<gene>
    <name evidence="4" type="ORF">BACOVA_05142</name>
</gene>
<dbReference type="PANTHER" id="PTHR43601">
    <property type="entry name" value="THIOREDOXIN, MITOCHONDRIAL"/>
    <property type="match status" value="1"/>
</dbReference>
<dbReference type="PANTHER" id="PTHR43601:SF3">
    <property type="entry name" value="THIOREDOXIN, MITOCHONDRIAL"/>
    <property type="match status" value="1"/>
</dbReference>
<dbReference type="CDD" id="cd02947">
    <property type="entry name" value="TRX_family"/>
    <property type="match status" value="1"/>
</dbReference>
<proteinExistence type="predicted"/>
<keyword evidence="2" id="KW-0732">Signal</keyword>
<dbReference type="PROSITE" id="PS00194">
    <property type="entry name" value="THIOREDOXIN_1"/>
    <property type="match status" value="1"/>
</dbReference>
<dbReference type="Gene3D" id="3.40.30.10">
    <property type="entry name" value="Glutaredoxin"/>
    <property type="match status" value="1"/>
</dbReference>
<evidence type="ECO:0000313" key="4">
    <source>
        <dbReference type="EMBL" id="EDO09282.1"/>
    </source>
</evidence>
<dbReference type="InterPro" id="IPR017937">
    <property type="entry name" value="Thioredoxin_CS"/>
</dbReference>
<dbReference type="AlphaFoldDB" id="A0AAN3A3H9"/>
<dbReference type="Gene3D" id="2.40.70.10">
    <property type="entry name" value="Acid Proteases"/>
    <property type="match status" value="1"/>
</dbReference>
<accession>A0AAN3A3H9</accession>
<reference evidence="4 5" key="1">
    <citation type="submission" date="2007-03" db="EMBL/GenBank/DDBJ databases">
        <authorList>
            <person name="Fulton L."/>
            <person name="Clifton S."/>
            <person name="Fulton B."/>
            <person name="Xu J."/>
            <person name="Minx P."/>
            <person name="Pepin K.H."/>
            <person name="Johnson M."/>
            <person name="Thiruvilangam P."/>
            <person name="Bhonagiri V."/>
            <person name="Nash W.E."/>
            <person name="Mardis E.R."/>
            <person name="Wilson R.K."/>
        </authorList>
    </citation>
    <scope>NUCLEOTIDE SEQUENCE [LARGE SCALE GENOMIC DNA]</scope>
    <source>
        <strain evidence="5">ATCC 8483 / DSM 1896 / JCM 5824 / BCRC 10623 / CCUG 4943 / NCTC 11153</strain>
    </source>
</reference>
<comment type="caution">
    <text evidence="4">The sequence shown here is derived from an EMBL/GenBank/DDBJ whole genome shotgun (WGS) entry which is preliminary data.</text>
</comment>
<dbReference type="Proteomes" id="UP000005475">
    <property type="component" value="Unassembled WGS sequence"/>
</dbReference>
<dbReference type="EMBL" id="AAXF02000054">
    <property type="protein sequence ID" value="EDO09282.1"/>
    <property type="molecule type" value="Genomic_DNA"/>
</dbReference>
<dbReference type="PRINTS" id="PR00421">
    <property type="entry name" value="THIOREDOXIN"/>
</dbReference>
<dbReference type="Pfam" id="PF00085">
    <property type="entry name" value="Thioredoxin"/>
    <property type="match status" value="1"/>
</dbReference>
<sequence>MNFKQKKDMKRIITKMYLCLLAFCIAGGISAQTQNSMTEVIPFKTIDGKIIVEAAINGEVADFVLDLSGHNALLPEALKKLRIDTGKNGTFSAYQDFVFKQVPVGKVYEMATVAIGNNTFNNDLPAFTLEDEPYLRKLGVMGVLSGAIFRTSVLTIDMQRKKLTITQPYRPSYMKLNYRENFELITGLGIVCPISIQGKPVSLVLDTWSEGLVNLTEKDFNTWSTQYTKGTNQKVSNGYKEATQEEESLILPETMFVKTKIEDAMAVKNPYLKRSVLGKKILDYGIISIDYIHQKIYFQPFDMVPIPEAEAKVTETKVEDGKLNPITRQFFLEHIFDYRKGNDFVYNGDKPVVIDFWATWCGPCMRLLPEMEKLAEKYKGKVVFYKVNADKEKDLCNHFGVQALPTLFFIPAGGKPIIEVGATPEKYVQIIEEQLLK</sequence>
<dbReference type="GO" id="GO:0045454">
    <property type="term" value="P:cell redox homeostasis"/>
    <property type="evidence" value="ECO:0007669"/>
    <property type="project" value="TreeGrafter"/>
</dbReference>
<dbReference type="SUPFAM" id="SSF52833">
    <property type="entry name" value="Thioredoxin-like"/>
    <property type="match status" value="1"/>
</dbReference>